<dbReference type="EMBL" id="VIWY01000002">
    <property type="protein sequence ID" value="TWG24793.1"/>
    <property type="molecule type" value="Genomic_DNA"/>
</dbReference>
<sequence>MNAPVASRSTAGALVRQWRHRRRLSQLELANKAGISARHLSFIETGRSVPSRDVLLQLADCLELSLRERNRLLLASGYAPAYLETPLDAPSITAVRAAVRQVVSGHDPYPAVVVDRHWNIVDANVALTTLLGMAAPWLVTPPDANVLRASLHPEGLAPHILNFAEWRSHVLARLHRQVLLSGDSVLAALEEELQGYPCDPGQPEPQPGASARIFVPLRLKSEFGELAFFSTVATFGTPLDITVAELCIESFYPADEATATALRSITAR</sequence>
<accession>A0A561WLS2</accession>
<keyword evidence="3" id="KW-1185">Reference proteome</keyword>
<dbReference type="InterPro" id="IPR010982">
    <property type="entry name" value="Lambda_DNA-bd_dom_sf"/>
</dbReference>
<dbReference type="Pfam" id="PF13560">
    <property type="entry name" value="HTH_31"/>
    <property type="match status" value="1"/>
</dbReference>
<dbReference type="Proteomes" id="UP000320239">
    <property type="component" value="Unassembled WGS sequence"/>
</dbReference>
<gene>
    <name evidence="2" type="ORF">FHX34_1021356</name>
</gene>
<dbReference type="AlphaFoldDB" id="A0A561WLS2"/>
<dbReference type="CDD" id="cd00093">
    <property type="entry name" value="HTH_XRE"/>
    <property type="match status" value="1"/>
</dbReference>
<dbReference type="PROSITE" id="PS50943">
    <property type="entry name" value="HTH_CROC1"/>
    <property type="match status" value="1"/>
</dbReference>
<protein>
    <submittedName>
        <fullName evidence="2">Helix-turn-helix protein</fullName>
    </submittedName>
</protein>
<dbReference type="InterPro" id="IPR001387">
    <property type="entry name" value="Cro/C1-type_HTH"/>
</dbReference>
<evidence type="ECO:0000259" key="1">
    <source>
        <dbReference type="PROSITE" id="PS50943"/>
    </source>
</evidence>
<dbReference type="Gene3D" id="1.10.260.40">
    <property type="entry name" value="lambda repressor-like DNA-binding domains"/>
    <property type="match status" value="1"/>
</dbReference>
<dbReference type="RefSeq" id="WP_239082487.1">
    <property type="nucleotide sequence ID" value="NZ_BOMX01000107.1"/>
</dbReference>
<dbReference type="Gene3D" id="3.30.450.180">
    <property type="match status" value="1"/>
</dbReference>
<reference evidence="2 3" key="1">
    <citation type="submission" date="2019-06" db="EMBL/GenBank/DDBJ databases">
        <title>Sequencing the genomes of 1000 actinobacteria strains.</title>
        <authorList>
            <person name="Klenk H.-P."/>
        </authorList>
    </citation>
    <scope>NUCLEOTIDE SEQUENCE [LARGE SCALE GENOMIC DNA]</scope>
    <source>
        <strain evidence="2 3">DSM 43866</strain>
    </source>
</reference>
<feature type="domain" description="HTH cro/C1-type" evidence="1">
    <location>
        <begin position="15"/>
        <end position="69"/>
    </location>
</feature>
<dbReference type="PANTHER" id="PTHR35010:SF4">
    <property type="entry name" value="BLL5781 PROTEIN"/>
    <property type="match status" value="1"/>
</dbReference>
<proteinExistence type="predicted"/>
<dbReference type="SUPFAM" id="SSF47413">
    <property type="entry name" value="lambda repressor-like DNA-binding domains"/>
    <property type="match status" value="1"/>
</dbReference>
<dbReference type="SMART" id="SM00530">
    <property type="entry name" value="HTH_XRE"/>
    <property type="match status" value="1"/>
</dbReference>
<dbReference type="InterPro" id="IPR041413">
    <property type="entry name" value="MLTR_LBD"/>
</dbReference>
<evidence type="ECO:0000313" key="2">
    <source>
        <dbReference type="EMBL" id="TWG24793.1"/>
    </source>
</evidence>
<name>A0A561WLS2_ACTTI</name>
<organism evidence="2 3">
    <name type="scientific">Actinoplanes teichomyceticus</name>
    <dbReference type="NCBI Taxonomy" id="1867"/>
    <lineage>
        <taxon>Bacteria</taxon>
        <taxon>Bacillati</taxon>
        <taxon>Actinomycetota</taxon>
        <taxon>Actinomycetes</taxon>
        <taxon>Micromonosporales</taxon>
        <taxon>Micromonosporaceae</taxon>
        <taxon>Actinoplanes</taxon>
    </lineage>
</organism>
<comment type="caution">
    <text evidence="2">The sequence shown here is derived from an EMBL/GenBank/DDBJ whole genome shotgun (WGS) entry which is preliminary data.</text>
</comment>
<dbReference type="GO" id="GO:0003677">
    <property type="term" value="F:DNA binding"/>
    <property type="evidence" value="ECO:0007669"/>
    <property type="project" value="InterPro"/>
</dbReference>
<evidence type="ECO:0000313" key="3">
    <source>
        <dbReference type="Proteomes" id="UP000320239"/>
    </source>
</evidence>
<dbReference type="Pfam" id="PF17765">
    <property type="entry name" value="MLTR_LBD"/>
    <property type="match status" value="1"/>
</dbReference>
<dbReference type="PANTHER" id="PTHR35010">
    <property type="entry name" value="BLL4672 PROTEIN-RELATED"/>
    <property type="match status" value="1"/>
</dbReference>